<comment type="caution">
    <text evidence="1">The sequence shown here is derived from an EMBL/GenBank/DDBJ whole genome shotgun (WGS) entry which is preliminary data.</text>
</comment>
<name>A0A328BS93_9CAUL</name>
<evidence type="ECO:0000313" key="1">
    <source>
        <dbReference type="EMBL" id="RAK68876.1"/>
    </source>
</evidence>
<accession>A0A328BS93</accession>
<proteinExistence type="predicted"/>
<keyword evidence="2" id="KW-1185">Reference proteome</keyword>
<dbReference type="AlphaFoldDB" id="A0A328BS93"/>
<dbReference type="Proteomes" id="UP000249524">
    <property type="component" value="Unassembled WGS sequence"/>
</dbReference>
<evidence type="ECO:0000313" key="2">
    <source>
        <dbReference type="Proteomes" id="UP000249524"/>
    </source>
</evidence>
<protein>
    <submittedName>
        <fullName evidence="1">Uncharacterized protein</fullName>
    </submittedName>
</protein>
<sequence length="127" mass="13347">MPPAALAPATALIAEARRSGDGLAARLADALEWAQAQLAGATDEDAEMLAAVAAVRGDRSTSTARLIELADALVTLRAALIGAVGEPLTAQRLGCRFRHLEGLSLRGRRIVREGRDKTGAVWAVRPR</sequence>
<dbReference type="EMBL" id="QFYS01000001">
    <property type="protein sequence ID" value="RAK68876.1"/>
    <property type="molecule type" value="Genomic_DNA"/>
</dbReference>
<reference evidence="1 2" key="1">
    <citation type="submission" date="2018-05" db="EMBL/GenBank/DDBJ databases">
        <authorList>
            <person name="Lanie J.A."/>
            <person name="Ng W.-L."/>
            <person name="Kazmierczak K.M."/>
            <person name="Andrzejewski T.M."/>
            <person name="Davidsen T.M."/>
            <person name="Wayne K.J."/>
            <person name="Tettelin H."/>
            <person name="Glass J.I."/>
            <person name="Rusch D."/>
            <person name="Podicherti R."/>
            <person name="Tsui H.-C.T."/>
            <person name="Winkler M.E."/>
        </authorList>
    </citation>
    <scope>NUCLEOTIDE SEQUENCE [LARGE SCALE GENOMIC DNA]</scope>
    <source>
        <strain evidence="1 2">BUT-10</strain>
    </source>
</reference>
<organism evidence="1 2">
    <name type="scientific">Phenylobacterium kunshanense</name>
    <dbReference type="NCBI Taxonomy" id="1445034"/>
    <lineage>
        <taxon>Bacteria</taxon>
        <taxon>Pseudomonadati</taxon>
        <taxon>Pseudomonadota</taxon>
        <taxon>Alphaproteobacteria</taxon>
        <taxon>Caulobacterales</taxon>
        <taxon>Caulobacteraceae</taxon>
        <taxon>Phenylobacterium</taxon>
    </lineage>
</organism>
<gene>
    <name evidence="1" type="ORF">DJ019_02355</name>
</gene>